<accession>A0A7J6V1Z3</accession>
<organism evidence="2 3">
    <name type="scientific">Thalictrum thalictroides</name>
    <name type="common">Rue-anemone</name>
    <name type="synonym">Anemone thalictroides</name>
    <dbReference type="NCBI Taxonomy" id="46969"/>
    <lineage>
        <taxon>Eukaryota</taxon>
        <taxon>Viridiplantae</taxon>
        <taxon>Streptophyta</taxon>
        <taxon>Embryophyta</taxon>
        <taxon>Tracheophyta</taxon>
        <taxon>Spermatophyta</taxon>
        <taxon>Magnoliopsida</taxon>
        <taxon>Ranunculales</taxon>
        <taxon>Ranunculaceae</taxon>
        <taxon>Thalictroideae</taxon>
        <taxon>Thalictrum</taxon>
    </lineage>
</organism>
<dbReference type="Proteomes" id="UP000554482">
    <property type="component" value="Unassembled WGS sequence"/>
</dbReference>
<dbReference type="EMBL" id="JABWDY010039315">
    <property type="protein sequence ID" value="KAF5179014.1"/>
    <property type="molecule type" value="Genomic_DNA"/>
</dbReference>
<feature type="region of interest" description="Disordered" evidence="1">
    <location>
        <begin position="62"/>
        <end position="92"/>
    </location>
</feature>
<reference evidence="2 3" key="1">
    <citation type="submission" date="2020-06" db="EMBL/GenBank/DDBJ databases">
        <title>Transcriptomic and genomic resources for Thalictrum thalictroides and T. hernandezii: Facilitating candidate gene discovery in an emerging model plant lineage.</title>
        <authorList>
            <person name="Arias T."/>
            <person name="Riano-Pachon D.M."/>
            <person name="Di Stilio V.S."/>
        </authorList>
    </citation>
    <scope>NUCLEOTIDE SEQUENCE [LARGE SCALE GENOMIC DNA]</scope>
    <source>
        <strain evidence="3">cv. WT478/WT964</strain>
        <tissue evidence="2">Leaves</tissue>
    </source>
</reference>
<evidence type="ECO:0000313" key="3">
    <source>
        <dbReference type="Proteomes" id="UP000554482"/>
    </source>
</evidence>
<evidence type="ECO:0000313" key="2">
    <source>
        <dbReference type="EMBL" id="KAF5179014.1"/>
    </source>
</evidence>
<gene>
    <name evidence="2" type="ORF">FRX31_031399</name>
</gene>
<proteinExistence type="predicted"/>
<protein>
    <submittedName>
        <fullName evidence="2">Uncharacterized protein</fullName>
    </submittedName>
</protein>
<dbReference type="AlphaFoldDB" id="A0A7J6V1Z3"/>
<evidence type="ECO:0000256" key="1">
    <source>
        <dbReference type="SAM" id="MobiDB-lite"/>
    </source>
</evidence>
<name>A0A7J6V1Z3_THATH</name>
<sequence length="92" mass="9849">MATIVRTGAAGLGGMQSSRVNEAAVQRVKTTVWAWQEISKNNLQTRKDHSFNELRVGWRQTFGSTGTTTQAGPAQLNGDIAPGDSATNCNNN</sequence>
<comment type="caution">
    <text evidence="2">The sequence shown here is derived from an EMBL/GenBank/DDBJ whole genome shotgun (WGS) entry which is preliminary data.</text>
</comment>
<keyword evidence="3" id="KW-1185">Reference proteome</keyword>
<feature type="compositionally biased region" description="Polar residues" evidence="1">
    <location>
        <begin position="62"/>
        <end position="72"/>
    </location>
</feature>